<dbReference type="PANTHER" id="PTHR42731:SF1">
    <property type="entry name" value="RADICAL SAM DOMAIN PROTEIN"/>
    <property type="match status" value="1"/>
</dbReference>
<name>A0A9D1CQ88_9FIRM</name>
<dbReference type="PROSITE" id="PS51918">
    <property type="entry name" value="RADICAL_SAM"/>
    <property type="match status" value="1"/>
</dbReference>
<evidence type="ECO:0000259" key="1">
    <source>
        <dbReference type="PROSITE" id="PS51918"/>
    </source>
</evidence>
<dbReference type="InterPro" id="IPR006638">
    <property type="entry name" value="Elp3/MiaA/NifB-like_rSAM"/>
</dbReference>
<dbReference type="SMART" id="SM00729">
    <property type="entry name" value="Elp3"/>
    <property type="match status" value="1"/>
</dbReference>
<dbReference type="PANTHER" id="PTHR42731">
    <property type="entry name" value="SLL1084 PROTEIN"/>
    <property type="match status" value="1"/>
</dbReference>
<comment type="caution">
    <text evidence="2">The sequence shown here is derived from an EMBL/GenBank/DDBJ whole genome shotgun (WGS) entry which is preliminary data.</text>
</comment>
<gene>
    <name evidence="2" type="ORF">IAB73_05420</name>
</gene>
<proteinExistence type="predicted"/>
<dbReference type="SFLD" id="SFLDS00029">
    <property type="entry name" value="Radical_SAM"/>
    <property type="match status" value="1"/>
</dbReference>
<dbReference type="AlphaFoldDB" id="A0A9D1CQ88"/>
<dbReference type="Gene3D" id="3.80.30.20">
    <property type="entry name" value="tm_1862 like domain"/>
    <property type="match status" value="1"/>
</dbReference>
<sequence>MVREKIDALLDRVQKPARYTGGEMNCIVKPWESVDIHYLFAFPDVYEVGMSHLGSKILYDVINRREDALCERVYSPWVDMADLMRQTGVPLFSLETRTPARRFDMLGVTLQYEMSYTNILELLDLAGIPLRSAGRTWEDPIVLAGGPCAFNPEPLHAFIDAFVIGDGEESTGQTIDVVRECKRSGVSRQECLRRLAAIPGVYVPSLYEASYHADGTLASFAPIDAAAPAVVRKCLVQNLDAAAYPEDVIVPYTEIVHDRIMLEVLRGCTRGCRFCQAGMLYRPVRERSVETLLRLAQRQFEATGYENISLSSLSTGDYSCLPRLAHELMQRFEERRVSISLPSLRLDSEVKETLKETQRVKKTSLTFAPEAGTQRLRDVINKGITEEDLISSVHDAFEGGWSSVKLYFMMGLPTETEDDLSGIADLAQKVVQQYFQIPRGVRARGLRVTCSAACFVPKAFTPFQWDAQDTLERLEEKQRFLREKMRIKGVEFNWHEPHVSFMEACFARGDRRLADVLEAAWRRGCRFDGWSDQFKYDEWIAAFGDCGLDPHFYACRERSRDELLPWAFIDAGVTQRYLWRERERALQGVTTPDCRQDCQGCGMQRMAESCKKHMGEAGAR</sequence>
<dbReference type="InterPro" id="IPR058240">
    <property type="entry name" value="rSAM_sf"/>
</dbReference>
<dbReference type="InterPro" id="IPR045784">
    <property type="entry name" value="Radical_SAM_N2"/>
</dbReference>
<dbReference type="Proteomes" id="UP000886887">
    <property type="component" value="Unassembled WGS sequence"/>
</dbReference>
<dbReference type="EMBL" id="DVFJ01000015">
    <property type="protein sequence ID" value="HIQ71631.1"/>
    <property type="molecule type" value="Genomic_DNA"/>
</dbReference>
<dbReference type="SUPFAM" id="SSF102114">
    <property type="entry name" value="Radical SAM enzymes"/>
    <property type="match status" value="1"/>
</dbReference>
<dbReference type="InterPro" id="IPR023404">
    <property type="entry name" value="rSAM_horseshoe"/>
</dbReference>
<dbReference type="InterPro" id="IPR007197">
    <property type="entry name" value="rSAM"/>
</dbReference>
<dbReference type="CDD" id="cd01335">
    <property type="entry name" value="Radical_SAM"/>
    <property type="match status" value="1"/>
</dbReference>
<dbReference type="NCBIfam" id="TIGR03960">
    <property type="entry name" value="rSAM_fuse_unch"/>
    <property type="match status" value="1"/>
</dbReference>
<dbReference type="GO" id="GO:0051536">
    <property type="term" value="F:iron-sulfur cluster binding"/>
    <property type="evidence" value="ECO:0007669"/>
    <property type="project" value="InterPro"/>
</dbReference>
<reference evidence="2" key="2">
    <citation type="journal article" date="2021" name="PeerJ">
        <title>Extensive microbial diversity within the chicken gut microbiome revealed by metagenomics and culture.</title>
        <authorList>
            <person name="Gilroy R."/>
            <person name="Ravi A."/>
            <person name="Getino M."/>
            <person name="Pursley I."/>
            <person name="Horton D.L."/>
            <person name="Alikhan N.F."/>
            <person name="Baker D."/>
            <person name="Gharbi K."/>
            <person name="Hall N."/>
            <person name="Watson M."/>
            <person name="Adriaenssens E.M."/>
            <person name="Foster-Nyarko E."/>
            <person name="Jarju S."/>
            <person name="Secka A."/>
            <person name="Antonio M."/>
            <person name="Oren A."/>
            <person name="Chaudhuri R.R."/>
            <person name="La Ragione R."/>
            <person name="Hildebrand F."/>
            <person name="Pallen M.J."/>
        </authorList>
    </citation>
    <scope>NUCLEOTIDE SEQUENCE</scope>
    <source>
        <strain evidence="2">ChiSxjej2B14-6234</strain>
    </source>
</reference>
<reference evidence="2" key="1">
    <citation type="submission" date="2020-10" db="EMBL/GenBank/DDBJ databases">
        <authorList>
            <person name="Gilroy R."/>
        </authorList>
    </citation>
    <scope>NUCLEOTIDE SEQUENCE</scope>
    <source>
        <strain evidence="2">ChiSxjej2B14-6234</strain>
    </source>
</reference>
<accession>A0A9D1CQ88</accession>
<dbReference type="GO" id="GO:0003824">
    <property type="term" value="F:catalytic activity"/>
    <property type="evidence" value="ECO:0007669"/>
    <property type="project" value="InterPro"/>
</dbReference>
<protein>
    <submittedName>
        <fullName evidence="2">TIGR03960 family B12-binding radical SAM protein</fullName>
    </submittedName>
</protein>
<dbReference type="SFLD" id="SFLDG01082">
    <property type="entry name" value="B12-binding_domain_containing"/>
    <property type="match status" value="1"/>
</dbReference>
<evidence type="ECO:0000313" key="3">
    <source>
        <dbReference type="Proteomes" id="UP000886887"/>
    </source>
</evidence>
<dbReference type="InterPro" id="IPR023862">
    <property type="entry name" value="CHP03960_rSAM"/>
</dbReference>
<dbReference type="Pfam" id="PF04055">
    <property type="entry name" value="Radical_SAM"/>
    <property type="match status" value="1"/>
</dbReference>
<organism evidence="2 3">
    <name type="scientific">Candidatus Onthenecus intestinigallinarum</name>
    <dbReference type="NCBI Taxonomy" id="2840875"/>
    <lineage>
        <taxon>Bacteria</taxon>
        <taxon>Bacillati</taxon>
        <taxon>Bacillota</taxon>
        <taxon>Clostridia</taxon>
        <taxon>Eubacteriales</taxon>
        <taxon>Candidatus Onthenecus</taxon>
    </lineage>
</organism>
<dbReference type="Pfam" id="PF19864">
    <property type="entry name" value="Radical_SAM_N2"/>
    <property type="match status" value="1"/>
</dbReference>
<evidence type="ECO:0000313" key="2">
    <source>
        <dbReference type="EMBL" id="HIQ71631.1"/>
    </source>
</evidence>
<feature type="domain" description="Radical SAM core" evidence="1">
    <location>
        <begin position="250"/>
        <end position="488"/>
    </location>
</feature>